<comment type="similarity">
    <text evidence="1">Belongs to the transglycosylase Slt family.</text>
</comment>
<dbReference type="InterPro" id="IPR036779">
    <property type="entry name" value="LysM_dom_sf"/>
</dbReference>
<accession>A0A554XJY2</accession>
<evidence type="ECO:0000313" key="5">
    <source>
        <dbReference type="EMBL" id="TSE36137.1"/>
    </source>
</evidence>
<feature type="chain" id="PRO_5022121026" evidence="3">
    <location>
        <begin position="26"/>
        <end position="558"/>
    </location>
</feature>
<dbReference type="GO" id="GO:0016020">
    <property type="term" value="C:membrane"/>
    <property type="evidence" value="ECO:0007669"/>
    <property type="project" value="InterPro"/>
</dbReference>
<dbReference type="GO" id="GO:0008933">
    <property type="term" value="F:peptidoglycan lytic transglycosylase activity"/>
    <property type="evidence" value="ECO:0007669"/>
    <property type="project" value="InterPro"/>
</dbReference>
<dbReference type="Proteomes" id="UP000318294">
    <property type="component" value="Unassembled WGS sequence"/>
</dbReference>
<dbReference type="PANTHER" id="PTHR37423">
    <property type="entry name" value="SOLUBLE LYTIC MUREIN TRANSGLYCOSYLASE-RELATED"/>
    <property type="match status" value="1"/>
</dbReference>
<dbReference type="GO" id="GO:0000270">
    <property type="term" value="P:peptidoglycan metabolic process"/>
    <property type="evidence" value="ECO:0007669"/>
    <property type="project" value="InterPro"/>
</dbReference>
<dbReference type="Pfam" id="PF01476">
    <property type="entry name" value="LysM"/>
    <property type="match status" value="2"/>
</dbReference>
<dbReference type="Pfam" id="PF01464">
    <property type="entry name" value="SLT"/>
    <property type="match status" value="1"/>
</dbReference>
<proteinExistence type="inferred from homology"/>
<evidence type="ECO:0000256" key="1">
    <source>
        <dbReference type="ARBA" id="ARBA00007734"/>
    </source>
</evidence>
<feature type="domain" description="LysM" evidence="4">
    <location>
        <begin position="442"/>
        <end position="486"/>
    </location>
</feature>
<dbReference type="Gene3D" id="3.10.350.10">
    <property type="entry name" value="LysM domain"/>
    <property type="match status" value="1"/>
</dbReference>
<dbReference type="PANTHER" id="PTHR37423:SF2">
    <property type="entry name" value="MEMBRANE-BOUND LYTIC MUREIN TRANSGLYCOSYLASE C"/>
    <property type="match status" value="1"/>
</dbReference>
<keyword evidence="3" id="KW-0732">Signal</keyword>
<dbReference type="SMART" id="SM00257">
    <property type="entry name" value="LysM"/>
    <property type="match status" value="1"/>
</dbReference>
<gene>
    <name evidence="5" type="primary">mltD</name>
    <name evidence="5" type="ORF">Tchar_00183</name>
</gene>
<dbReference type="InterPro" id="IPR018392">
    <property type="entry name" value="LysM"/>
</dbReference>
<dbReference type="SUPFAM" id="SSF53955">
    <property type="entry name" value="Lysozyme-like"/>
    <property type="match status" value="1"/>
</dbReference>
<name>A0A554XJY2_9BURK</name>
<organism evidence="5 6">
    <name type="scientific">Tepidimonas charontis</name>
    <dbReference type="NCBI Taxonomy" id="2267262"/>
    <lineage>
        <taxon>Bacteria</taxon>
        <taxon>Pseudomonadati</taxon>
        <taxon>Pseudomonadota</taxon>
        <taxon>Betaproteobacteria</taxon>
        <taxon>Burkholderiales</taxon>
        <taxon>Tepidimonas</taxon>
    </lineage>
</organism>
<dbReference type="SUPFAM" id="SSF54106">
    <property type="entry name" value="LysM domain"/>
    <property type="match status" value="1"/>
</dbReference>
<evidence type="ECO:0000256" key="3">
    <source>
        <dbReference type="SAM" id="SignalP"/>
    </source>
</evidence>
<feature type="compositionally biased region" description="Polar residues" evidence="2">
    <location>
        <begin position="531"/>
        <end position="544"/>
    </location>
</feature>
<keyword evidence="6" id="KW-1185">Reference proteome</keyword>
<protein>
    <submittedName>
        <fullName evidence="5">Membrane-bound lytic murein transglycosylase D</fullName>
        <ecNumber evidence="5">4.2.2.-</ecNumber>
    </submittedName>
</protein>
<dbReference type="PROSITE" id="PS51782">
    <property type="entry name" value="LYSM"/>
    <property type="match status" value="1"/>
</dbReference>
<dbReference type="CDD" id="cd16894">
    <property type="entry name" value="MltD-like"/>
    <property type="match status" value="1"/>
</dbReference>
<comment type="caution">
    <text evidence="5">The sequence shown here is derived from an EMBL/GenBank/DDBJ whole genome shotgun (WGS) entry which is preliminary data.</text>
</comment>
<reference evidence="5 6" key="1">
    <citation type="submission" date="2019-07" db="EMBL/GenBank/DDBJ databases">
        <title>Tepidimonas charontis SPSP-6 draft genome.</title>
        <authorList>
            <person name="Da Costa M.S."/>
            <person name="Froufe H.J.C."/>
            <person name="Egas C."/>
            <person name="Albuquerque L."/>
        </authorList>
    </citation>
    <scope>NUCLEOTIDE SEQUENCE [LARGE SCALE GENOMIC DNA]</scope>
    <source>
        <strain evidence="5 6">SPSP-6</strain>
    </source>
</reference>
<feature type="signal peptide" evidence="3">
    <location>
        <begin position="1"/>
        <end position="25"/>
    </location>
</feature>
<keyword evidence="5" id="KW-0456">Lyase</keyword>
<feature type="compositionally biased region" description="Low complexity" evidence="2">
    <location>
        <begin position="505"/>
        <end position="517"/>
    </location>
</feature>
<evidence type="ECO:0000259" key="4">
    <source>
        <dbReference type="PROSITE" id="PS51782"/>
    </source>
</evidence>
<dbReference type="EC" id="4.2.2.-" evidence="5"/>
<dbReference type="EMBL" id="VJON01000002">
    <property type="protein sequence ID" value="TSE36137.1"/>
    <property type="molecule type" value="Genomic_DNA"/>
</dbReference>
<sequence length="558" mass="61282">MTCVFRLGMLCLAAALSACSTLPTAPTASPSSVPSATMSDRPTAIPTPDPAATTANATLVAPSGAPTTDTASVAASLPQAQLPPTAPVANVVAPQDLWERMQRGFAMPDLVDERVDYWERWYASRPDYLQRMTDRASKYLFHIVEELERRGLPLELALLPFIESAFNPQAVSRAKAAGMWQFMPATGRHFDLKQNLFRDDRRDVLASTRAALDYLQRLYQMFGDWHLALAAYNWGEGNVQRAVRRNADAGLATGYLDLRLPAETRDYVPKLQAMKNLVAGQRQTTMLPAIGNHPFFDTVRIERDIDVALIARLADISEADFRSLNPSHNKPVIMAAGTPEILLPWDNAVLFVQRLRQHDGPLASWTAWRVPKDMTAAEAARQLGWEEAALRQVNHIPPRMRLKAGATLLVPRDGRLDRDVPEHLADNAQLLLAPERAAVRTVQVRARAGDTLVSVARRHRVRVADLAAWNDLTPQARLRAGQTLRLQLPVKAAALARKKKHPGPTQARGTAAAQAGRSANPQHARAKKQMSRTAGASQRGQPSGDQKAVRVAQTPAAR</sequence>
<dbReference type="PROSITE" id="PS00922">
    <property type="entry name" value="TRANSGLYCOSYLASE"/>
    <property type="match status" value="1"/>
</dbReference>
<evidence type="ECO:0000313" key="6">
    <source>
        <dbReference type="Proteomes" id="UP000318294"/>
    </source>
</evidence>
<dbReference type="Gene3D" id="1.10.530.10">
    <property type="match status" value="1"/>
</dbReference>
<dbReference type="CDD" id="cd00118">
    <property type="entry name" value="LysM"/>
    <property type="match status" value="1"/>
</dbReference>
<dbReference type="InterPro" id="IPR023346">
    <property type="entry name" value="Lysozyme-like_dom_sf"/>
</dbReference>
<dbReference type="AlphaFoldDB" id="A0A554XJY2"/>
<feature type="region of interest" description="Disordered" evidence="2">
    <location>
        <begin position="24"/>
        <end position="51"/>
    </location>
</feature>
<feature type="region of interest" description="Disordered" evidence="2">
    <location>
        <begin position="495"/>
        <end position="558"/>
    </location>
</feature>
<dbReference type="PROSITE" id="PS51257">
    <property type="entry name" value="PROKAR_LIPOPROTEIN"/>
    <property type="match status" value="1"/>
</dbReference>
<dbReference type="InterPro" id="IPR008258">
    <property type="entry name" value="Transglycosylase_SLT_dom_1"/>
</dbReference>
<dbReference type="InterPro" id="IPR000189">
    <property type="entry name" value="Transglyc_AS"/>
</dbReference>
<evidence type="ECO:0000256" key="2">
    <source>
        <dbReference type="SAM" id="MobiDB-lite"/>
    </source>
</evidence>